<evidence type="ECO:0000313" key="2">
    <source>
        <dbReference type="EMBL" id="MCF0042006.1"/>
    </source>
</evidence>
<reference evidence="2" key="1">
    <citation type="submission" date="2021-12" db="EMBL/GenBank/DDBJ databases">
        <title>Novel species in genus Dyadobacter.</title>
        <authorList>
            <person name="Ma C."/>
        </authorList>
    </citation>
    <scope>NUCLEOTIDE SEQUENCE</scope>
    <source>
        <strain evidence="2">CY399</strain>
    </source>
</reference>
<evidence type="ECO:0000259" key="1">
    <source>
        <dbReference type="Pfam" id="PF00534"/>
    </source>
</evidence>
<dbReference type="SUPFAM" id="SSF53756">
    <property type="entry name" value="UDP-Glycosyltransferase/glycogen phosphorylase"/>
    <property type="match status" value="1"/>
</dbReference>
<dbReference type="Proteomes" id="UP001139700">
    <property type="component" value="Unassembled WGS sequence"/>
</dbReference>
<proteinExistence type="predicted"/>
<dbReference type="EMBL" id="JAJTTA010000002">
    <property type="protein sequence ID" value="MCF0042006.1"/>
    <property type="molecule type" value="Genomic_DNA"/>
</dbReference>
<comment type="caution">
    <text evidence="2">The sequence shown here is derived from an EMBL/GenBank/DDBJ whole genome shotgun (WGS) entry which is preliminary data.</text>
</comment>
<dbReference type="CDD" id="cd03801">
    <property type="entry name" value="GT4_PimA-like"/>
    <property type="match status" value="1"/>
</dbReference>
<keyword evidence="3" id="KW-1185">Reference proteome</keyword>
<sequence length="409" mass="46636">MKKVLLSAYACSPIRGSEPGNGWSWATTLAQSGFEVWCITNIEDQQATTDECNRLNLKNLHFVFVNISGRLDEYLLNTDSKTIYLHYYLWRQRASKVAKNLHDIHHFDVAHHVTFGSLQQGTFLWKLNDVKIVFGPVGGGQKALPQFKEYFGSSWKFEILRDVVSRVSLVFSSELGNTLRKADVVLVTNSDTQEMVRKTKLLKEDKLHFIIDNAVPKRMEQNVYVNREDKQKLRLLWVGRMLPRKGLKLVFHALSLVDKSVDYSLTIVGGGEQFHLVEDWIREYGLDMSRFNILGQVAFEQVIKSYQDADAFIFCSLRDSCPAQLNEAMAYGLPIITLDIHGSSLSVPENCGIKVKPLSAGQTANKIAEAIGKFHDNPEFRKSCSENAFQYAKQNTWKNKVSHVTERFY</sequence>
<dbReference type="RefSeq" id="WP_234614803.1">
    <property type="nucleotide sequence ID" value="NZ_CP098806.1"/>
</dbReference>
<dbReference type="Gene3D" id="3.40.50.2000">
    <property type="entry name" value="Glycogen Phosphorylase B"/>
    <property type="match status" value="2"/>
</dbReference>
<gene>
    <name evidence="2" type="ORF">LXM24_18000</name>
</gene>
<organism evidence="2 3">
    <name type="scientific">Dyadobacter fanqingshengii</name>
    <dbReference type="NCBI Taxonomy" id="2906443"/>
    <lineage>
        <taxon>Bacteria</taxon>
        <taxon>Pseudomonadati</taxon>
        <taxon>Bacteroidota</taxon>
        <taxon>Cytophagia</taxon>
        <taxon>Cytophagales</taxon>
        <taxon>Spirosomataceae</taxon>
        <taxon>Dyadobacter</taxon>
    </lineage>
</organism>
<dbReference type="PANTHER" id="PTHR12526">
    <property type="entry name" value="GLYCOSYLTRANSFERASE"/>
    <property type="match status" value="1"/>
</dbReference>
<protein>
    <submittedName>
        <fullName evidence="2">Glycosyltransferase family 4 protein</fullName>
    </submittedName>
</protein>
<evidence type="ECO:0000313" key="3">
    <source>
        <dbReference type="Proteomes" id="UP001139700"/>
    </source>
</evidence>
<dbReference type="PANTHER" id="PTHR12526:SF630">
    <property type="entry name" value="GLYCOSYLTRANSFERASE"/>
    <property type="match status" value="1"/>
</dbReference>
<dbReference type="AlphaFoldDB" id="A0A9X1TAP4"/>
<feature type="domain" description="Glycosyl transferase family 1" evidence="1">
    <location>
        <begin position="225"/>
        <end position="389"/>
    </location>
</feature>
<dbReference type="InterPro" id="IPR001296">
    <property type="entry name" value="Glyco_trans_1"/>
</dbReference>
<name>A0A9X1TAP4_9BACT</name>
<dbReference type="GO" id="GO:0016757">
    <property type="term" value="F:glycosyltransferase activity"/>
    <property type="evidence" value="ECO:0007669"/>
    <property type="project" value="InterPro"/>
</dbReference>
<dbReference type="Pfam" id="PF00534">
    <property type="entry name" value="Glycos_transf_1"/>
    <property type="match status" value="1"/>
</dbReference>
<accession>A0A9X1TAP4</accession>